<dbReference type="RefSeq" id="WP_147737549.1">
    <property type="nucleotide sequence ID" value="NZ_SAXX01000025.1"/>
</dbReference>
<organism evidence="1 2">
    <name type="scientific">Brachyspira aalborgi</name>
    <dbReference type="NCBI Taxonomy" id="29522"/>
    <lineage>
        <taxon>Bacteria</taxon>
        <taxon>Pseudomonadati</taxon>
        <taxon>Spirochaetota</taxon>
        <taxon>Spirochaetia</taxon>
        <taxon>Brachyspirales</taxon>
        <taxon>Brachyspiraceae</taxon>
        <taxon>Brachyspira</taxon>
    </lineage>
</organism>
<gene>
    <name evidence="1" type="ORF">EPJ69_11860</name>
</gene>
<reference evidence="1 2" key="1">
    <citation type="journal article" date="1992" name="Lakartidningen">
        <title>[Penicillin V and not amoxicillin is the first choice preparation in acute otitis].</title>
        <authorList>
            <person name="Kamme C."/>
            <person name="Lundgren K."/>
            <person name="Prellner K."/>
        </authorList>
    </citation>
    <scope>NUCLEOTIDE SEQUENCE [LARGE SCALE GENOMIC DNA]</scope>
    <source>
        <strain evidence="1 2">PC5538III-lc</strain>
    </source>
</reference>
<accession>A0A5C8DXN1</accession>
<evidence type="ECO:0000313" key="2">
    <source>
        <dbReference type="Proteomes" id="UP000324707"/>
    </source>
</evidence>
<sequence length="77" mass="8323">MAIKFKNDEHGLPSVSIVMGYLAIKDCSSLEEKINILSMLGYGKSEMAQICGTTVNNISSVINKSKSKKSVAVKKSK</sequence>
<comment type="caution">
    <text evidence="1">The sequence shown here is derived from an EMBL/GenBank/DDBJ whole genome shotgun (WGS) entry which is preliminary data.</text>
</comment>
<dbReference type="AlphaFoldDB" id="A0A5C8DXN1"/>
<evidence type="ECO:0008006" key="3">
    <source>
        <dbReference type="Google" id="ProtNLM"/>
    </source>
</evidence>
<dbReference type="Proteomes" id="UP000324707">
    <property type="component" value="Unassembled WGS sequence"/>
</dbReference>
<protein>
    <recommendedName>
        <fullName evidence="3">Helix-turn-helix domain-containing protein</fullName>
    </recommendedName>
</protein>
<name>A0A5C8DXN1_9SPIR</name>
<proteinExistence type="predicted"/>
<evidence type="ECO:0000313" key="1">
    <source>
        <dbReference type="EMBL" id="TXJ29928.1"/>
    </source>
</evidence>
<dbReference type="EMBL" id="SAXX01000025">
    <property type="protein sequence ID" value="TXJ29928.1"/>
    <property type="molecule type" value="Genomic_DNA"/>
</dbReference>